<evidence type="ECO:0000313" key="2">
    <source>
        <dbReference type="Proteomes" id="UP000014977"/>
    </source>
</evidence>
<keyword evidence="2" id="KW-1185">Reference proteome</keyword>
<evidence type="ECO:0000313" key="1">
    <source>
        <dbReference type="EMBL" id="EPR34207.1"/>
    </source>
</evidence>
<dbReference type="AlphaFoldDB" id="S7TAQ3"/>
<sequence>MKLYIAIRNHEDGPFEDLSTASWSARSALEKANDADREHPHLATKRPVVRVAVFELNEII</sequence>
<dbReference type="RefSeq" id="WP_020878552.1">
    <property type="nucleotide sequence ID" value="NZ_ATHJ01000119.1"/>
</dbReference>
<organism evidence="1 2">
    <name type="scientific">Desulfococcus multivorans DSM 2059</name>
    <dbReference type="NCBI Taxonomy" id="1121405"/>
    <lineage>
        <taxon>Bacteria</taxon>
        <taxon>Pseudomonadati</taxon>
        <taxon>Thermodesulfobacteriota</taxon>
        <taxon>Desulfobacteria</taxon>
        <taxon>Desulfobacterales</taxon>
        <taxon>Desulfococcaceae</taxon>
        <taxon>Desulfococcus</taxon>
    </lineage>
</organism>
<proteinExistence type="predicted"/>
<dbReference type="Proteomes" id="UP000014977">
    <property type="component" value="Unassembled WGS sequence"/>
</dbReference>
<protein>
    <submittedName>
        <fullName evidence="1">Uncharacterized protein</fullName>
    </submittedName>
</protein>
<reference evidence="1 2" key="1">
    <citation type="journal article" date="2013" name="Genome Announc.">
        <title>Draft genome sequences for three mercury-methylating, sulfate-reducing bacteria.</title>
        <authorList>
            <person name="Brown S.D."/>
            <person name="Hurt R.A.Jr."/>
            <person name="Gilmour C.C."/>
            <person name="Elias D.A."/>
        </authorList>
    </citation>
    <scope>NUCLEOTIDE SEQUENCE [LARGE SCALE GENOMIC DNA]</scope>
    <source>
        <strain evidence="1 2">DSM 2059</strain>
    </source>
</reference>
<accession>S7TAQ3</accession>
<comment type="caution">
    <text evidence="1">The sequence shown here is derived from an EMBL/GenBank/DDBJ whole genome shotgun (WGS) entry which is preliminary data.</text>
</comment>
<dbReference type="EMBL" id="ATHJ01000119">
    <property type="protein sequence ID" value="EPR34207.1"/>
    <property type="molecule type" value="Genomic_DNA"/>
</dbReference>
<name>S7TAQ3_DESML</name>
<gene>
    <name evidence="1" type="ORF">dsmv_3419</name>
</gene>